<reference evidence="13" key="2">
    <citation type="submission" date="2015-06" db="UniProtKB">
        <authorList>
            <consortium name="EnsemblMetazoa"/>
        </authorList>
    </citation>
    <scope>IDENTIFICATION</scope>
</reference>
<dbReference type="HOGENOM" id="CLU_018986_2_3_1"/>
<evidence type="ECO:0000256" key="10">
    <source>
        <dbReference type="ARBA" id="ARBA00093261"/>
    </source>
</evidence>
<dbReference type="GO" id="GO:0019343">
    <property type="term" value="P:cysteine biosynthetic process via cystathionine"/>
    <property type="evidence" value="ECO:0007669"/>
    <property type="project" value="TreeGrafter"/>
</dbReference>
<dbReference type="GO" id="GO:0004123">
    <property type="term" value="F:cystathionine gamma-lyase activity"/>
    <property type="evidence" value="ECO:0007669"/>
    <property type="project" value="TreeGrafter"/>
</dbReference>
<dbReference type="InterPro" id="IPR015421">
    <property type="entry name" value="PyrdxlP-dep_Trfase_major"/>
</dbReference>
<comment type="similarity">
    <text evidence="3 12">Belongs to the trans-sulfuration enzymes family.</text>
</comment>
<dbReference type="PANTHER" id="PTHR11808:SF15">
    <property type="entry name" value="CYSTATHIONINE GAMMA-LYASE"/>
    <property type="match status" value="1"/>
</dbReference>
<dbReference type="InterPro" id="IPR015424">
    <property type="entry name" value="PyrdxlP-dep_Trfase"/>
</dbReference>
<dbReference type="FunFam" id="3.90.1150.10:FF:000033">
    <property type="entry name" value="Cystathionine gamma-synthase"/>
    <property type="match status" value="1"/>
</dbReference>
<dbReference type="PANTHER" id="PTHR11808">
    <property type="entry name" value="TRANS-SULFURATION ENZYME FAMILY MEMBER"/>
    <property type="match status" value="1"/>
</dbReference>
<dbReference type="SUPFAM" id="SSF53383">
    <property type="entry name" value="PLP-dependent transferases"/>
    <property type="match status" value="1"/>
</dbReference>
<evidence type="ECO:0000313" key="13">
    <source>
        <dbReference type="EnsemblMetazoa" id="MESCA001387-PA"/>
    </source>
</evidence>
<evidence type="ECO:0000256" key="9">
    <source>
        <dbReference type="ARBA" id="ARBA00093222"/>
    </source>
</evidence>
<evidence type="ECO:0000256" key="3">
    <source>
        <dbReference type="ARBA" id="ARBA00009077"/>
    </source>
</evidence>
<dbReference type="GO" id="GO:0005737">
    <property type="term" value="C:cytoplasm"/>
    <property type="evidence" value="ECO:0007669"/>
    <property type="project" value="TreeGrafter"/>
</dbReference>
<evidence type="ECO:0000256" key="2">
    <source>
        <dbReference type="ARBA" id="ARBA00005038"/>
    </source>
</evidence>
<dbReference type="AlphaFoldDB" id="T1GDJ9"/>
<dbReference type="STRING" id="36166.T1GDJ9"/>
<comment type="catalytic activity">
    <reaction evidence="9">
        <text>O-succinyl-L-homoserine + L-cysteine = L,L-cystathionine + succinate + H(+)</text>
        <dbReference type="Rhea" id="RHEA:20397"/>
        <dbReference type="ChEBI" id="CHEBI:15378"/>
        <dbReference type="ChEBI" id="CHEBI:30031"/>
        <dbReference type="ChEBI" id="CHEBI:35235"/>
        <dbReference type="ChEBI" id="CHEBI:57661"/>
        <dbReference type="ChEBI" id="CHEBI:58161"/>
    </reaction>
</comment>
<dbReference type="EnsemblMetazoa" id="MESCA001387-RA">
    <property type="protein sequence ID" value="MESCA001387-PA"/>
    <property type="gene ID" value="MESCA001387"/>
</dbReference>
<proteinExistence type="inferred from homology"/>
<comment type="cofactor">
    <cofactor evidence="1 12">
        <name>pyridoxal 5'-phosphate</name>
        <dbReference type="ChEBI" id="CHEBI:597326"/>
    </cofactor>
</comment>
<dbReference type="GO" id="GO:0009086">
    <property type="term" value="P:methionine biosynthetic process"/>
    <property type="evidence" value="ECO:0007669"/>
    <property type="project" value="UniProtKB-ARBA"/>
</dbReference>
<dbReference type="Proteomes" id="UP000015102">
    <property type="component" value="Unassembled WGS sequence"/>
</dbReference>
<evidence type="ECO:0000256" key="4">
    <source>
        <dbReference type="ARBA" id="ARBA00012085"/>
    </source>
</evidence>
<evidence type="ECO:0000256" key="5">
    <source>
        <dbReference type="ARBA" id="ARBA00022898"/>
    </source>
</evidence>
<dbReference type="InterPro" id="IPR000277">
    <property type="entry name" value="Cys/Met-Metab_PyrdxlP-dep_enz"/>
</dbReference>
<evidence type="ECO:0000256" key="6">
    <source>
        <dbReference type="ARBA" id="ARBA00023192"/>
    </source>
</evidence>
<dbReference type="UniPathway" id="UPA00136">
    <property type="reaction ID" value="UER00202"/>
</dbReference>
<name>T1GDJ9_MEGSC</name>
<evidence type="ECO:0000256" key="11">
    <source>
        <dbReference type="ARBA" id="ARBA00093596"/>
    </source>
</evidence>
<evidence type="ECO:0000256" key="7">
    <source>
        <dbReference type="ARBA" id="ARBA00029853"/>
    </source>
</evidence>
<dbReference type="InterPro" id="IPR015422">
    <property type="entry name" value="PyrdxlP-dep_Trfase_small"/>
</dbReference>
<evidence type="ECO:0000256" key="12">
    <source>
        <dbReference type="RuleBase" id="RU362118"/>
    </source>
</evidence>
<dbReference type="Pfam" id="PF01053">
    <property type="entry name" value="Cys_Met_Meta_PP"/>
    <property type="match status" value="1"/>
</dbReference>
<keyword evidence="6" id="KW-0198">Cysteine biosynthesis</keyword>
<reference evidence="14" key="1">
    <citation type="submission" date="2013-02" db="EMBL/GenBank/DDBJ databases">
        <authorList>
            <person name="Hughes D."/>
        </authorList>
    </citation>
    <scope>NUCLEOTIDE SEQUENCE</scope>
    <source>
        <strain>Durham</strain>
        <strain evidence="14">NC isolate 2 -- Noor lab</strain>
    </source>
</reference>
<organism evidence="13 14">
    <name type="scientific">Megaselia scalaris</name>
    <name type="common">Humpbacked fly</name>
    <name type="synonym">Phora scalaris</name>
    <dbReference type="NCBI Taxonomy" id="36166"/>
    <lineage>
        <taxon>Eukaryota</taxon>
        <taxon>Metazoa</taxon>
        <taxon>Ecdysozoa</taxon>
        <taxon>Arthropoda</taxon>
        <taxon>Hexapoda</taxon>
        <taxon>Insecta</taxon>
        <taxon>Pterygota</taxon>
        <taxon>Neoptera</taxon>
        <taxon>Endopterygota</taxon>
        <taxon>Diptera</taxon>
        <taxon>Brachycera</taxon>
        <taxon>Muscomorpha</taxon>
        <taxon>Platypezoidea</taxon>
        <taxon>Phoridae</taxon>
        <taxon>Megaseliini</taxon>
        <taxon>Megaselia</taxon>
    </lineage>
</organism>
<dbReference type="EMBL" id="CAQQ02052644">
    <property type="status" value="NOT_ANNOTATED_CDS"/>
    <property type="molecule type" value="Genomic_DNA"/>
</dbReference>
<comment type="pathway">
    <text evidence="2">Amino-acid biosynthesis; L-cysteine biosynthesis; L-cysteine from L-homocysteine and L-serine: step 2/2.</text>
</comment>
<keyword evidence="6" id="KW-0028">Amino-acid biosynthesis</keyword>
<comment type="catalytic activity">
    <reaction evidence="10">
        <text>O-phospho-L-homoserine + L-cysteine = L,L-cystathionine + phosphate</text>
        <dbReference type="Rhea" id="RHEA:80891"/>
        <dbReference type="ChEBI" id="CHEBI:35235"/>
        <dbReference type="ChEBI" id="CHEBI:43474"/>
        <dbReference type="ChEBI" id="CHEBI:57590"/>
        <dbReference type="ChEBI" id="CHEBI:58161"/>
        <dbReference type="EC" id="2.5.1.160"/>
    </reaction>
</comment>
<dbReference type="Gene3D" id="3.90.1150.10">
    <property type="entry name" value="Aspartate Aminotransferase, domain 1"/>
    <property type="match status" value="1"/>
</dbReference>
<dbReference type="EC" id="2.5.1.160" evidence="11"/>
<dbReference type="GO" id="GO:0019346">
    <property type="term" value="P:transsulfuration"/>
    <property type="evidence" value="ECO:0007669"/>
    <property type="project" value="InterPro"/>
</dbReference>
<evidence type="ECO:0000256" key="1">
    <source>
        <dbReference type="ARBA" id="ARBA00001933"/>
    </source>
</evidence>
<evidence type="ECO:0000256" key="8">
    <source>
        <dbReference type="ARBA" id="ARBA00060510"/>
    </source>
</evidence>
<sequence>MQSRRMQEMGMATRAIHGGQCPDERECKSVVTPIVMSVTYKQNEPGSQRGCINSLKCNPTRQSLEECLACMEKCKHCLVMPSGLCAMQMMMQMCMKSGDHMVICDDMDAMSMKLMRECMKKMGISYDMCDCCNLQELEKCMKPNTRMILLETPSNPMMKICDIEAICKMARRMQKGNRMDQRIMVCVDNTMMTPMLQRPLDLGADMCCYSLTRYMGGHQDCMMGALTMNDDEMERNLREMQECMGMVPCPMDCMLMERSLKTLCLRMEQHQKNAMMIAKAMEKNPMIEKVLYPGLNSHPQHDIAMHQMKGMGGMMCMTLKGGAEMCKKMMKNCKLWICGENYGGCESMICMPAAMTHLSLPKEQRMRVGMADNCIRLSCGLEDSKDLIEDLEQALNNSKH</sequence>
<keyword evidence="5 12" id="KW-0663">Pyridoxal phosphate</keyword>
<evidence type="ECO:0000313" key="14">
    <source>
        <dbReference type="Proteomes" id="UP000015102"/>
    </source>
</evidence>
<keyword evidence="14" id="KW-1185">Reference proteome</keyword>
<dbReference type="PIRSF" id="PIRSF001434">
    <property type="entry name" value="CGS"/>
    <property type="match status" value="1"/>
</dbReference>
<dbReference type="GO" id="GO:0030170">
    <property type="term" value="F:pyridoxal phosphate binding"/>
    <property type="evidence" value="ECO:0007669"/>
    <property type="project" value="InterPro"/>
</dbReference>
<comment type="pathway">
    <text evidence="8">Amino-acid biosynthesis; L-methionine biosynthesis via de novo pathway; L-cystathionine from O-succinyl-L-homoserine: step 1/1.</text>
</comment>
<dbReference type="Gene3D" id="3.40.640.10">
    <property type="entry name" value="Type I PLP-dependent aspartate aminotransferase-like (Major domain)"/>
    <property type="match status" value="1"/>
</dbReference>
<dbReference type="FunFam" id="3.40.640.10:FF:000046">
    <property type="entry name" value="Cystathionine gamma-lyase"/>
    <property type="match status" value="1"/>
</dbReference>
<protein>
    <recommendedName>
        <fullName evidence="7">Gamma-cystathionase</fullName>
        <ecNumber evidence="11">2.5.1.160</ecNumber>
        <ecNumber evidence="4">4.4.1.1</ecNumber>
    </recommendedName>
</protein>
<dbReference type="EC" id="4.4.1.1" evidence="4"/>
<accession>T1GDJ9</accession>